<sequence>MISNITSNPKQLFLIDFLGAILSAFLLGVVLTRFESTFGMPRKVLYFLAALACLFAIYSFWNYVRFKKNWRPYLRGIAIVNLLYCCTTAVLVIYFRQELTQWGLTYFLLEMLVIVCLVVIELKTVKA</sequence>
<feature type="transmembrane region" description="Helical" evidence="1">
    <location>
        <begin position="44"/>
        <end position="61"/>
    </location>
</feature>
<protein>
    <recommendedName>
        <fullName evidence="4">Transmembrane protein</fullName>
    </recommendedName>
</protein>
<keyword evidence="3" id="KW-1185">Reference proteome</keyword>
<feature type="transmembrane region" description="Helical" evidence="1">
    <location>
        <begin position="73"/>
        <end position="95"/>
    </location>
</feature>
<evidence type="ECO:0000313" key="2">
    <source>
        <dbReference type="EMBL" id="AEE49733.1"/>
    </source>
</evidence>
<dbReference type="HOGENOM" id="CLU_137829_0_0_10"/>
<evidence type="ECO:0000313" key="3">
    <source>
        <dbReference type="Proteomes" id="UP000008461"/>
    </source>
</evidence>
<dbReference type="RefSeq" id="WP_013764286.1">
    <property type="nucleotide sequence ID" value="NC_015510.1"/>
</dbReference>
<keyword evidence="1" id="KW-0812">Transmembrane</keyword>
<organism evidence="2 3">
    <name type="scientific">Haliscomenobacter hydrossis (strain ATCC 27775 / DSM 1100 / LMG 10767 / O)</name>
    <dbReference type="NCBI Taxonomy" id="760192"/>
    <lineage>
        <taxon>Bacteria</taxon>
        <taxon>Pseudomonadati</taxon>
        <taxon>Bacteroidota</taxon>
        <taxon>Saprospiria</taxon>
        <taxon>Saprospirales</taxon>
        <taxon>Haliscomenobacteraceae</taxon>
        <taxon>Haliscomenobacter</taxon>
    </lineage>
</organism>
<accession>F4L416</accession>
<proteinExistence type="predicted"/>
<evidence type="ECO:0000256" key="1">
    <source>
        <dbReference type="SAM" id="Phobius"/>
    </source>
</evidence>
<feature type="transmembrane region" description="Helical" evidence="1">
    <location>
        <begin position="12"/>
        <end position="32"/>
    </location>
</feature>
<dbReference type="KEGG" id="hhy:Halhy_1848"/>
<reference key="2">
    <citation type="submission" date="2011-04" db="EMBL/GenBank/DDBJ databases">
        <title>Complete sequence of chromosome of Haliscomenobacter hydrossis DSM 1100.</title>
        <authorList>
            <consortium name="US DOE Joint Genome Institute (JGI-PGF)"/>
            <person name="Lucas S."/>
            <person name="Han J."/>
            <person name="Lapidus A."/>
            <person name="Bruce D."/>
            <person name="Goodwin L."/>
            <person name="Pitluck S."/>
            <person name="Peters L."/>
            <person name="Kyrpides N."/>
            <person name="Mavromatis K."/>
            <person name="Ivanova N."/>
            <person name="Ovchinnikova G."/>
            <person name="Pagani I."/>
            <person name="Daligault H."/>
            <person name="Detter J.C."/>
            <person name="Han C."/>
            <person name="Land M."/>
            <person name="Hauser L."/>
            <person name="Markowitz V."/>
            <person name="Cheng J.-F."/>
            <person name="Hugenholtz P."/>
            <person name="Woyke T."/>
            <person name="Wu D."/>
            <person name="Verbarg S."/>
            <person name="Frueling A."/>
            <person name="Brambilla E."/>
            <person name="Klenk H.-P."/>
            <person name="Eisen J.A."/>
        </authorList>
    </citation>
    <scope>NUCLEOTIDE SEQUENCE</scope>
    <source>
        <strain>DSM 1100</strain>
    </source>
</reference>
<dbReference type="eggNOG" id="ENOG50337VK">
    <property type="taxonomic scope" value="Bacteria"/>
</dbReference>
<dbReference type="OrthoDB" id="680984at2"/>
<dbReference type="AlphaFoldDB" id="F4L416"/>
<keyword evidence="1" id="KW-1133">Transmembrane helix</keyword>
<keyword evidence="1" id="KW-0472">Membrane</keyword>
<dbReference type="Proteomes" id="UP000008461">
    <property type="component" value="Chromosome"/>
</dbReference>
<feature type="transmembrane region" description="Helical" evidence="1">
    <location>
        <begin position="101"/>
        <end position="120"/>
    </location>
</feature>
<dbReference type="EMBL" id="CP002691">
    <property type="protein sequence ID" value="AEE49733.1"/>
    <property type="molecule type" value="Genomic_DNA"/>
</dbReference>
<evidence type="ECO:0008006" key="4">
    <source>
        <dbReference type="Google" id="ProtNLM"/>
    </source>
</evidence>
<name>F4L416_HALH1</name>
<gene>
    <name evidence="2" type="ordered locus">Halhy_1848</name>
</gene>
<reference evidence="2 3" key="1">
    <citation type="journal article" date="2011" name="Stand. Genomic Sci.">
        <title>Complete genome sequence of Haliscomenobacter hydrossis type strain (O).</title>
        <authorList>
            <consortium name="US DOE Joint Genome Institute (JGI-PGF)"/>
            <person name="Daligault H."/>
            <person name="Lapidus A."/>
            <person name="Zeytun A."/>
            <person name="Nolan M."/>
            <person name="Lucas S."/>
            <person name="Del Rio T.G."/>
            <person name="Tice H."/>
            <person name="Cheng J.F."/>
            <person name="Tapia R."/>
            <person name="Han C."/>
            <person name="Goodwin L."/>
            <person name="Pitluck S."/>
            <person name="Liolios K."/>
            <person name="Pagani I."/>
            <person name="Ivanova N."/>
            <person name="Huntemann M."/>
            <person name="Mavromatis K."/>
            <person name="Mikhailova N."/>
            <person name="Pati A."/>
            <person name="Chen A."/>
            <person name="Palaniappan K."/>
            <person name="Land M."/>
            <person name="Hauser L."/>
            <person name="Brambilla E.M."/>
            <person name="Rohde M."/>
            <person name="Verbarg S."/>
            <person name="Goker M."/>
            <person name="Bristow J."/>
            <person name="Eisen J.A."/>
            <person name="Markowitz V."/>
            <person name="Hugenholtz P."/>
            <person name="Kyrpides N.C."/>
            <person name="Klenk H.P."/>
            <person name="Woyke T."/>
        </authorList>
    </citation>
    <scope>NUCLEOTIDE SEQUENCE [LARGE SCALE GENOMIC DNA]</scope>
    <source>
        <strain evidence="3">ATCC 27775 / DSM 1100 / LMG 10767 / O</strain>
    </source>
</reference>
<dbReference type="STRING" id="760192.Halhy_1848"/>